<organism evidence="1 2">
    <name type="scientific">Liparis tanakae</name>
    <name type="common">Tanaka's snailfish</name>
    <dbReference type="NCBI Taxonomy" id="230148"/>
    <lineage>
        <taxon>Eukaryota</taxon>
        <taxon>Metazoa</taxon>
        <taxon>Chordata</taxon>
        <taxon>Craniata</taxon>
        <taxon>Vertebrata</taxon>
        <taxon>Euteleostomi</taxon>
        <taxon>Actinopterygii</taxon>
        <taxon>Neopterygii</taxon>
        <taxon>Teleostei</taxon>
        <taxon>Neoteleostei</taxon>
        <taxon>Acanthomorphata</taxon>
        <taxon>Eupercaria</taxon>
        <taxon>Perciformes</taxon>
        <taxon>Cottioidei</taxon>
        <taxon>Cottales</taxon>
        <taxon>Liparidae</taxon>
        <taxon>Liparis</taxon>
    </lineage>
</organism>
<dbReference type="Proteomes" id="UP000314294">
    <property type="component" value="Unassembled WGS sequence"/>
</dbReference>
<reference evidence="1 2" key="1">
    <citation type="submission" date="2019-03" db="EMBL/GenBank/DDBJ databases">
        <title>First draft genome of Liparis tanakae, snailfish: a comprehensive survey of snailfish specific genes.</title>
        <authorList>
            <person name="Kim W."/>
            <person name="Song I."/>
            <person name="Jeong J.-H."/>
            <person name="Kim D."/>
            <person name="Kim S."/>
            <person name="Ryu S."/>
            <person name="Song J.Y."/>
            <person name="Lee S.K."/>
        </authorList>
    </citation>
    <scope>NUCLEOTIDE SEQUENCE [LARGE SCALE GENOMIC DNA]</scope>
    <source>
        <tissue evidence="1">Muscle</tissue>
    </source>
</reference>
<protein>
    <submittedName>
        <fullName evidence="1">Uncharacterized protein</fullName>
    </submittedName>
</protein>
<evidence type="ECO:0000313" key="1">
    <source>
        <dbReference type="EMBL" id="TNN60141.1"/>
    </source>
</evidence>
<keyword evidence="2" id="KW-1185">Reference proteome</keyword>
<comment type="caution">
    <text evidence="1">The sequence shown here is derived from an EMBL/GenBank/DDBJ whole genome shotgun (WGS) entry which is preliminary data.</text>
</comment>
<sequence>MQPVSNDHTAARSFLLRQWPTLLGRSHLHLGRHVTLRAAMSPEARLRPEWQSAIYSHPQPLFAL</sequence>
<gene>
    <name evidence="1" type="ORF">EYF80_029693</name>
</gene>
<dbReference type="EMBL" id="SRLO01000340">
    <property type="protein sequence ID" value="TNN60141.1"/>
    <property type="molecule type" value="Genomic_DNA"/>
</dbReference>
<evidence type="ECO:0000313" key="2">
    <source>
        <dbReference type="Proteomes" id="UP000314294"/>
    </source>
</evidence>
<proteinExistence type="predicted"/>
<name>A0A4Z2H3E8_9TELE</name>
<dbReference type="AlphaFoldDB" id="A0A4Z2H3E8"/>
<accession>A0A4Z2H3E8</accession>